<comment type="caution">
    <text evidence="2">The sequence shown here is derived from an EMBL/GenBank/DDBJ whole genome shotgun (WGS) entry which is preliminary data.</text>
</comment>
<protein>
    <submittedName>
        <fullName evidence="2">Uncharacterized protein</fullName>
    </submittedName>
</protein>
<dbReference type="EMBL" id="CABFMQ020000120">
    <property type="protein sequence ID" value="VTZ52062.1"/>
    <property type="molecule type" value="Genomic_DNA"/>
</dbReference>
<evidence type="ECO:0000313" key="2">
    <source>
        <dbReference type="EMBL" id="VTZ52062.1"/>
    </source>
</evidence>
<evidence type="ECO:0000256" key="1">
    <source>
        <dbReference type="SAM" id="MobiDB-lite"/>
    </source>
</evidence>
<keyword evidence="3" id="KW-1185">Reference proteome</keyword>
<feature type="region of interest" description="Disordered" evidence="1">
    <location>
        <begin position="83"/>
        <end position="102"/>
    </location>
</feature>
<evidence type="ECO:0000313" key="3">
    <source>
        <dbReference type="Proteomes" id="UP000485880"/>
    </source>
</evidence>
<name>A0A8B6MAY3_METTU</name>
<feature type="compositionally biased region" description="Polar residues" evidence="1">
    <location>
        <begin position="89"/>
        <end position="102"/>
    </location>
</feature>
<gene>
    <name evidence="2" type="ORF">MPC4_60151</name>
</gene>
<dbReference type="Proteomes" id="UP000485880">
    <property type="component" value="Unassembled WGS sequence"/>
</dbReference>
<accession>A0A8B6MAY3</accession>
<proteinExistence type="predicted"/>
<sequence>MRRRTTNLQERDPDCCAADECRDNVSPRNTRTLKRTAAARHFVSTQLIYHMYLFWHECCGHFVGGAVTNKNIQRCASSRTELEPAYGETSESGHATGCSNRA</sequence>
<reference evidence="2 3" key="1">
    <citation type="submission" date="2019-05" db="EMBL/GenBank/DDBJ databases">
        <authorList>
            <person name="Farhan Ul Haque M."/>
        </authorList>
    </citation>
    <scope>NUCLEOTIDE SEQUENCE [LARGE SCALE GENOMIC DNA]</scope>
    <source>
        <strain evidence="2">2</strain>
    </source>
</reference>
<organism evidence="2 3">
    <name type="scientific">Methylocella tundrae</name>
    <dbReference type="NCBI Taxonomy" id="227605"/>
    <lineage>
        <taxon>Bacteria</taxon>
        <taxon>Pseudomonadati</taxon>
        <taxon>Pseudomonadota</taxon>
        <taxon>Alphaproteobacteria</taxon>
        <taxon>Hyphomicrobiales</taxon>
        <taxon>Beijerinckiaceae</taxon>
        <taxon>Methylocella</taxon>
    </lineage>
</organism>
<dbReference type="AlphaFoldDB" id="A0A8B6MAY3"/>